<protein>
    <recommendedName>
        <fullName evidence="4">SSD domain-containing protein</fullName>
    </recommendedName>
</protein>
<keyword evidence="1" id="KW-0472">Membrane</keyword>
<dbReference type="PANTHER" id="PTHR32063:SF24">
    <property type="entry name" value="CATION EFFLUX SYSTEM (ACRB_ACRD_ACRF FAMILY)"/>
    <property type="match status" value="1"/>
</dbReference>
<dbReference type="SUPFAM" id="SSF82693">
    <property type="entry name" value="Multidrug efflux transporter AcrB pore domain, PN1, PN2, PC1 and PC2 subdomains"/>
    <property type="match status" value="3"/>
</dbReference>
<dbReference type="InterPro" id="IPR027463">
    <property type="entry name" value="AcrB_DN_DC_subdom"/>
</dbReference>
<feature type="transmembrane region" description="Helical" evidence="1">
    <location>
        <begin position="390"/>
        <end position="414"/>
    </location>
</feature>
<sequence length="959" mass="103671">MHFLWIFFLKKRQFSILLIVVLIALGVYSVFVIPKESSPEVIIPMGIVTTIYPGASSSEIEKLITNKIEDAVENVDDLNNLTSTSRDGMSSIVAEFNAKANIDKSIQNLKDAVDRAKNNLPSDANDPIVTEVNLADQPILIIGISANLSPVAFTELGEKLEDEFSSIGGVSDVIISGTRTRIVQVVVKDELLRLYNLGINSVTTALAQSDASMPVGTISTAGIEYAVRFEGKVSEISDIENLPIGTMAGTSVYLRDVATINYAVDKQSTISRVSVNGKLSETSMTLSIYKKSGLNVTTVTDDVLARLTELQSDGNILQDSQVLTVFDQGKQVRKDLSELVKVGFETVFLVVLCLLLTIGWRESLVAALSIPLSFVIAFIGLYFSGNTINFISLFSLILAVGILVDSGIVVTEAIHTRVRKFGDVDKAATEAIREYAWPLIGGTMTSVAVFAPLFFLSGIVGKFIASIPFTIIFVLLASIFVALGMVPLIAIYLTNNSHSNKFEEMQEEYTLKIQLWYREKLVDFLKNRFQQNILIWGLALALVMSLLLPVSGMLKVIFFPPDNADYIFIELETKQGTPVTQTDLSVRTVEEVLYDKDYIESFTSTVGSGSFFTGSTDAGGKFGNVTVNLKPERAVSSAEIAKELRDSFTEIKDVTITISEQQNGPPTGAPVFIKFIGDDLDDLLLASDRTEKILGTIAGTRDIVSSTKSNATEFVLTIDKAKASTLGVSPAAIGGLLRSAVFGINATTINRNGQDIDVVVKLLVDKTATDFSATPEITLEALRNLEVTSFNGTSVPLGSVIKESLSPANAAISHEDKKRLVTVSAYTEGKVVAGDIVTEFKKHQNELELPNGVTISYGGETEDVNESFTEMFLALIVGLMLMLGILVLSFNSIRYSLYLLLAVPYSLIGVFLGLTVTGLALSFTSLLGVIALSGVIINHAIILLDSLITHKASTTGSTT</sequence>
<dbReference type="PANTHER" id="PTHR32063">
    <property type="match status" value="1"/>
</dbReference>
<dbReference type="GO" id="GO:0005886">
    <property type="term" value="C:plasma membrane"/>
    <property type="evidence" value="ECO:0007669"/>
    <property type="project" value="TreeGrafter"/>
</dbReference>
<feature type="transmembrane region" description="Helical" evidence="1">
    <location>
        <begin position="365"/>
        <end position="384"/>
    </location>
</feature>
<gene>
    <name evidence="2" type="ORF">CO026_00420</name>
</gene>
<proteinExistence type="predicted"/>
<dbReference type="GO" id="GO:0042910">
    <property type="term" value="F:xenobiotic transmembrane transporter activity"/>
    <property type="evidence" value="ECO:0007669"/>
    <property type="project" value="TreeGrafter"/>
</dbReference>
<dbReference type="InterPro" id="IPR001036">
    <property type="entry name" value="Acrflvin-R"/>
</dbReference>
<keyword evidence="1" id="KW-1133">Transmembrane helix</keyword>
<feature type="transmembrane region" description="Helical" evidence="1">
    <location>
        <begin position="435"/>
        <end position="455"/>
    </location>
</feature>
<reference evidence="3" key="1">
    <citation type="submission" date="2017-09" db="EMBL/GenBank/DDBJ databases">
        <title>Depth-based differentiation of microbial function through sediment-hosted aquifers and enrichment of novel symbionts in the deep terrestrial subsurface.</title>
        <authorList>
            <person name="Probst A.J."/>
            <person name="Ladd B."/>
            <person name="Jarett J.K."/>
            <person name="Geller-Mcgrath D.E."/>
            <person name="Sieber C.M.K."/>
            <person name="Emerson J.B."/>
            <person name="Anantharaman K."/>
            <person name="Thomas B.C."/>
            <person name="Malmstrom R."/>
            <person name="Stieglmeier M."/>
            <person name="Klingl A."/>
            <person name="Woyke T."/>
            <person name="Ryan C.M."/>
            <person name="Banfield J.F."/>
        </authorList>
    </citation>
    <scope>NUCLEOTIDE SEQUENCE [LARGE SCALE GENOMIC DNA]</scope>
</reference>
<dbReference type="PRINTS" id="PR00702">
    <property type="entry name" value="ACRIFLAVINRP"/>
</dbReference>
<dbReference type="SUPFAM" id="SSF82866">
    <property type="entry name" value="Multidrug efflux transporter AcrB transmembrane domain"/>
    <property type="match status" value="2"/>
</dbReference>
<evidence type="ECO:0000313" key="3">
    <source>
        <dbReference type="Proteomes" id="UP000230391"/>
    </source>
</evidence>
<dbReference type="Gene3D" id="1.20.1640.10">
    <property type="entry name" value="Multidrug efflux transporter AcrB transmembrane domain"/>
    <property type="match status" value="2"/>
</dbReference>
<dbReference type="Gene3D" id="3.30.70.1430">
    <property type="entry name" value="Multidrug efflux transporter AcrB pore domain"/>
    <property type="match status" value="2"/>
</dbReference>
<evidence type="ECO:0000256" key="1">
    <source>
        <dbReference type="SAM" id="Phobius"/>
    </source>
</evidence>
<dbReference type="Gene3D" id="3.30.70.1440">
    <property type="entry name" value="Multidrug efflux transporter AcrB pore domain"/>
    <property type="match status" value="1"/>
</dbReference>
<feature type="transmembrane region" description="Helical" evidence="1">
    <location>
        <begin position="467"/>
        <end position="493"/>
    </location>
</feature>
<feature type="transmembrane region" description="Helical" evidence="1">
    <location>
        <begin position="339"/>
        <end position="358"/>
    </location>
</feature>
<name>A0A2M8FFJ0_9BACT</name>
<dbReference type="Pfam" id="PF00873">
    <property type="entry name" value="ACR_tran"/>
    <property type="match status" value="1"/>
</dbReference>
<feature type="transmembrane region" description="Helical" evidence="1">
    <location>
        <begin position="871"/>
        <end position="890"/>
    </location>
</feature>
<dbReference type="AlphaFoldDB" id="A0A2M8FFJ0"/>
<feature type="transmembrane region" description="Helical" evidence="1">
    <location>
        <begin position="897"/>
        <end position="920"/>
    </location>
</feature>
<organism evidence="2 3">
    <name type="scientific">Candidatus Kaiserbacteria bacterium CG_4_9_14_0_2_um_filter_41_32</name>
    <dbReference type="NCBI Taxonomy" id="1974601"/>
    <lineage>
        <taxon>Bacteria</taxon>
        <taxon>Candidatus Kaiseribacteriota</taxon>
    </lineage>
</organism>
<dbReference type="Gene3D" id="3.30.70.1320">
    <property type="entry name" value="Multidrug efflux transporter AcrB pore domain like"/>
    <property type="match status" value="1"/>
</dbReference>
<evidence type="ECO:0000313" key="2">
    <source>
        <dbReference type="EMBL" id="PJC56409.1"/>
    </source>
</evidence>
<evidence type="ECO:0008006" key="4">
    <source>
        <dbReference type="Google" id="ProtNLM"/>
    </source>
</evidence>
<dbReference type="Gene3D" id="3.30.2090.10">
    <property type="entry name" value="Multidrug efflux transporter AcrB TolC docking domain, DN and DC subdomains"/>
    <property type="match status" value="2"/>
</dbReference>
<keyword evidence="1" id="KW-0812">Transmembrane</keyword>
<comment type="caution">
    <text evidence="2">The sequence shown here is derived from an EMBL/GenBank/DDBJ whole genome shotgun (WGS) entry which is preliminary data.</text>
</comment>
<accession>A0A2M8FFJ0</accession>
<dbReference type="SUPFAM" id="SSF82714">
    <property type="entry name" value="Multidrug efflux transporter AcrB TolC docking domain, DN and DC subdomains"/>
    <property type="match status" value="2"/>
</dbReference>
<feature type="transmembrane region" description="Helical" evidence="1">
    <location>
        <begin position="533"/>
        <end position="554"/>
    </location>
</feature>
<feature type="non-terminal residue" evidence="2">
    <location>
        <position position="959"/>
    </location>
</feature>
<feature type="transmembrane region" description="Helical" evidence="1">
    <location>
        <begin position="926"/>
        <end position="944"/>
    </location>
</feature>
<dbReference type="Proteomes" id="UP000230391">
    <property type="component" value="Unassembled WGS sequence"/>
</dbReference>
<dbReference type="EMBL" id="PFRD01000023">
    <property type="protein sequence ID" value="PJC56409.1"/>
    <property type="molecule type" value="Genomic_DNA"/>
</dbReference>